<proteinExistence type="predicted"/>
<evidence type="ECO:0000256" key="5">
    <source>
        <dbReference type="ARBA" id="ARBA00023242"/>
    </source>
</evidence>
<comment type="caution">
    <text evidence="7">The sequence shown here is derived from an EMBL/GenBank/DDBJ whole genome shotgun (WGS) entry which is preliminary data.</text>
</comment>
<dbReference type="AlphaFoldDB" id="A0A5B0S841"/>
<evidence type="ECO:0000313" key="8">
    <source>
        <dbReference type="Proteomes" id="UP000325313"/>
    </source>
</evidence>
<dbReference type="GO" id="GO:0008270">
    <property type="term" value="F:zinc ion binding"/>
    <property type="evidence" value="ECO:0007669"/>
    <property type="project" value="UniProtKB-KW"/>
</dbReference>
<dbReference type="GO" id="GO:0005634">
    <property type="term" value="C:nucleus"/>
    <property type="evidence" value="ECO:0007669"/>
    <property type="project" value="UniProtKB-SubCell"/>
</dbReference>
<dbReference type="InterPro" id="IPR052035">
    <property type="entry name" value="ZnF_BED_domain_contain"/>
</dbReference>
<accession>A0A5B0S841</accession>
<evidence type="ECO:0000313" key="7">
    <source>
        <dbReference type="EMBL" id="KAA1134306.1"/>
    </source>
</evidence>
<feature type="region of interest" description="Disordered" evidence="6">
    <location>
        <begin position="71"/>
        <end position="90"/>
    </location>
</feature>
<dbReference type="PANTHER" id="PTHR46481:SF10">
    <property type="entry name" value="ZINC FINGER BED DOMAIN-CONTAINING PROTEIN 39"/>
    <property type="match status" value="1"/>
</dbReference>
<evidence type="ECO:0000256" key="1">
    <source>
        <dbReference type="ARBA" id="ARBA00004123"/>
    </source>
</evidence>
<dbReference type="Proteomes" id="UP000325313">
    <property type="component" value="Unassembled WGS sequence"/>
</dbReference>
<evidence type="ECO:0000256" key="2">
    <source>
        <dbReference type="ARBA" id="ARBA00022723"/>
    </source>
</evidence>
<feature type="region of interest" description="Disordered" evidence="6">
    <location>
        <begin position="45"/>
        <end position="65"/>
    </location>
</feature>
<protein>
    <recommendedName>
        <fullName evidence="9">HAT C-terminal dimerisation domain-containing protein</fullName>
    </recommendedName>
</protein>
<evidence type="ECO:0000256" key="4">
    <source>
        <dbReference type="ARBA" id="ARBA00022833"/>
    </source>
</evidence>
<organism evidence="7 8">
    <name type="scientific">Puccinia graminis f. sp. tritici</name>
    <dbReference type="NCBI Taxonomy" id="56615"/>
    <lineage>
        <taxon>Eukaryota</taxon>
        <taxon>Fungi</taxon>
        <taxon>Dikarya</taxon>
        <taxon>Basidiomycota</taxon>
        <taxon>Pucciniomycotina</taxon>
        <taxon>Pucciniomycetes</taxon>
        <taxon>Pucciniales</taxon>
        <taxon>Pucciniaceae</taxon>
        <taxon>Puccinia</taxon>
    </lineage>
</organism>
<name>A0A5B0S841_PUCGR</name>
<keyword evidence="2" id="KW-0479">Metal-binding</keyword>
<keyword evidence="3" id="KW-0863">Zinc-finger</keyword>
<comment type="subcellular location">
    <subcellularLocation>
        <location evidence="1">Nucleus</location>
    </subcellularLocation>
</comment>
<sequence>MKKFKWARFKGEMQWIRCYAHILNLIAQSILQPFGTVKKRSAARESKGDVNSLDSSDESEGEDAEEQICRYDNNNSAYNSGDEKDPEDADEAVQREFLEPELTLEDIHDLCEEDEDEDLYTTAICKQTLAKFRAVARKLRKSPNSKSEFVELCKEMRCEKPHSIVQDVRTRWNSTLDQLVSIIRCEKAIMAWQKDKKYGLDRKFHINGVDIQLANDLVSILQVFYEQTLQVSIPGSARLTHIIVFIDEITDLLSNAIKGEDNKYPPALRNACRVGLQLTNKYYTLTDCLPLFRIAMVLHPSFKDEYFKIAGWESEWITEALRLTREMFDTYYKPVTNGPPPTDPRKVTKPKTGNIAQLGAAMAARGQSTNDPLELWLGSGLLLDDGSPIDALKWWIQQKRAGNTHGGLLQMALDVLSCPGQFLHG</sequence>
<reference evidence="7 8" key="1">
    <citation type="submission" date="2019-05" db="EMBL/GenBank/DDBJ databases">
        <title>Emergence of the Ug99 lineage of the wheat stem rust pathogen through somatic hybridization.</title>
        <authorList>
            <person name="Li F."/>
            <person name="Upadhyaya N.M."/>
            <person name="Sperschneider J."/>
            <person name="Matny O."/>
            <person name="Nguyen-Phuc H."/>
            <person name="Mago R."/>
            <person name="Raley C."/>
            <person name="Miller M.E."/>
            <person name="Silverstein K.A.T."/>
            <person name="Henningsen E."/>
            <person name="Hirsch C.D."/>
            <person name="Visser B."/>
            <person name="Pretorius Z.A."/>
            <person name="Steffenson B.J."/>
            <person name="Schwessinger B."/>
            <person name="Dodds P.N."/>
            <person name="Figueroa M."/>
        </authorList>
    </citation>
    <scope>NUCLEOTIDE SEQUENCE [LARGE SCALE GENOMIC DNA]</scope>
    <source>
        <strain evidence="7 8">Ug99</strain>
    </source>
</reference>
<dbReference type="SUPFAM" id="SSF53098">
    <property type="entry name" value="Ribonuclease H-like"/>
    <property type="match status" value="1"/>
</dbReference>
<gene>
    <name evidence="7" type="ORF">PGTUg99_035013</name>
</gene>
<feature type="compositionally biased region" description="Acidic residues" evidence="6">
    <location>
        <begin position="55"/>
        <end position="65"/>
    </location>
</feature>
<evidence type="ECO:0008006" key="9">
    <source>
        <dbReference type="Google" id="ProtNLM"/>
    </source>
</evidence>
<evidence type="ECO:0000256" key="3">
    <source>
        <dbReference type="ARBA" id="ARBA00022771"/>
    </source>
</evidence>
<dbReference type="PANTHER" id="PTHR46481">
    <property type="entry name" value="ZINC FINGER BED DOMAIN-CONTAINING PROTEIN 4"/>
    <property type="match status" value="1"/>
</dbReference>
<keyword evidence="4" id="KW-0862">Zinc</keyword>
<keyword evidence="5" id="KW-0539">Nucleus</keyword>
<dbReference type="EMBL" id="VDEP01000069">
    <property type="protein sequence ID" value="KAA1134306.1"/>
    <property type="molecule type" value="Genomic_DNA"/>
</dbReference>
<evidence type="ECO:0000256" key="6">
    <source>
        <dbReference type="SAM" id="MobiDB-lite"/>
    </source>
</evidence>
<dbReference type="InterPro" id="IPR012337">
    <property type="entry name" value="RNaseH-like_sf"/>
</dbReference>